<dbReference type="GO" id="GO:1990756">
    <property type="term" value="F:ubiquitin-like ligase-substrate adaptor activity"/>
    <property type="evidence" value="ECO:0007669"/>
    <property type="project" value="Ensembl"/>
</dbReference>
<dbReference type="PRINTS" id="PR00449">
    <property type="entry name" value="RASTRNSFRMNG"/>
</dbReference>
<organism evidence="12 13">
    <name type="scientific">Sus scrofa</name>
    <name type="common">Pig</name>
    <dbReference type="NCBI Taxonomy" id="9823"/>
    <lineage>
        <taxon>Eukaryota</taxon>
        <taxon>Metazoa</taxon>
        <taxon>Chordata</taxon>
        <taxon>Craniata</taxon>
        <taxon>Vertebrata</taxon>
        <taxon>Euteleostomi</taxon>
        <taxon>Mammalia</taxon>
        <taxon>Eutheria</taxon>
        <taxon>Laurasiatheria</taxon>
        <taxon>Artiodactyla</taxon>
        <taxon>Suina</taxon>
        <taxon>Suidae</taxon>
        <taxon>Sus</taxon>
    </lineage>
</organism>
<feature type="region of interest" description="Disordered" evidence="10">
    <location>
        <begin position="849"/>
        <end position="873"/>
    </location>
</feature>
<dbReference type="Pfam" id="PF00071">
    <property type="entry name" value="Ras"/>
    <property type="match status" value="1"/>
</dbReference>
<dbReference type="GO" id="GO:0005886">
    <property type="term" value="C:plasma membrane"/>
    <property type="evidence" value="ECO:0000318"/>
    <property type="project" value="GO_Central"/>
</dbReference>
<dbReference type="GO" id="GO:0030865">
    <property type="term" value="P:cortical cytoskeleton organization"/>
    <property type="evidence" value="ECO:0000318"/>
    <property type="project" value="GO_Central"/>
</dbReference>
<dbReference type="GO" id="GO:0005856">
    <property type="term" value="C:cytoskeleton"/>
    <property type="evidence" value="ECO:0000318"/>
    <property type="project" value="GO_Central"/>
</dbReference>
<dbReference type="Ensembl" id="ENSSSCT00000010559.5">
    <property type="protein sequence ID" value="ENSSSCP00000080904.1"/>
    <property type="gene ID" value="ENSSSCG00000009638.5"/>
</dbReference>
<dbReference type="Gene3D" id="3.30.710.10">
    <property type="entry name" value="Potassium Channel Kv1.1, Chain A"/>
    <property type="match status" value="3"/>
</dbReference>
<dbReference type="InterPro" id="IPR000210">
    <property type="entry name" value="BTB/POZ_dom"/>
</dbReference>
<evidence type="ECO:0000256" key="9">
    <source>
        <dbReference type="ARBA" id="ARBA00093525"/>
    </source>
</evidence>
<evidence type="ECO:0000256" key="4">
    <source>
        <dbReference type="ARBA" id="ARBA00022786"/>
    </source>
</evidence>
<protein>
    <recommendedName>
        <fullName evidence="7">Rho-related BTB domain-containing protein 2</fullName>
    </recommendedName>
</protein>
<accession>A0A8W4FNH4</accession>
<dbReference type="GO" id="GO:0042995">
    <property type="term" value="C:cell projection"/>
    <property type="evidence" value="ECO:0000318"/>
    <property type="project" value="GO_Central"/>
</dbReference>
<feature type="compositionally biased region" description="Low complexity" evidence="10">
    <location>
        <begin position="852"/>
        <end position="873"/>
    </location>
</feature>
<feature type="compositionally biased region" description="Basic residues" evidence="10">
    <location>
        <begin position="469"/>
        <end position="479"/>
    </location>
</feature>
<feature type="region of interest" description="Disordered" evidence="10">
    <location>
        <begin position="452"/>
        <end position="479"/>
    </location>
</feature>
<dbReference type="GO" id="GO:0007163">
    <property type="term" value="P:establishment or maintenance of cell polarity"/>
    <property type="evidence" value="ECO:0000318"/>
    <property type="project" value="GO_Central"/>
</dbReference>
<name>A0A8W4FNH4_PIG</name>
<dbReference type="SMART" id="SM00175">
    <property type="entry name" value="RAB"/>
    <property type="match status" value="1"/>
</dbReference>
<dbReference type="GO" id="GO:0008360">
    <property type="term" value="P:regulation of cell shape"/>
    <property type="evidence" value="ECO:0000318"/>
    <property type="project" value="GO_Central"/>
</dbReference>
<evidence type="ECO:0000256" key="6">
    <source>
        <dbReference type="ARBA" id="ARBA00023134"/>
    </source>
</evidence>
<keyword evidence="6" id="KW-0342">GTP-binding</keyword>
<dbReference type="AlphaFoldDB" id="A0A8W4FNH4"/>
<dbReference type="SMART" id="SM00225">
    <property type="entry name" value="BTB"/>
    <property type="match status" value="2"/>
</dbReference>
<dbReference type="SUPFAM" id="SSF54695">
    <property type="entry name" value="POZ domain"/>
    <property type="match status" value="2"/>
</dbReference>
<dbReference type="PROSITE" id="PS50097">
    <property type="entry name" value="BTB"/>
    <property type="match status" value="2"/>
</dbReference>
<comment type="subunit">
    <text evidence="9">Interacts with HSP90AA1 and HSP90AB1. Forms a complex with CUL3 and RBX1. Interacts (via BTB 1 domain) with CUL3. Interacts with MSI2.</text>
</comment>
<dbReference type="PROSITE" id="PS51419">
    <property type="entry name" value="RAB"/>
    <property type="match status" value="1"/>
</dbReference>
<evidence type="ECO:0000256" key="8">
    <source>
        <dbReference type="ARBA" id="ARBA00093283"/>
    </source>
</evidence>
<keyword evidence="2" id="KW-0677">Repeat</keyword>
<dbReference type="GO" id="GO:0010008">
    <property type="term" value="C:endosome membrane"/>
    <property type="evidence" value="ECO:0007669"/>
    <property type="project" value="UniProtKB-ARBA"/>
</dbReference>
<dbReference type="SMART" id="SM00173">
    <property type="entry name" value="RAS"/>
    <property type="match status" value="1"/>
</dbReference>
<evidence type="ECO:0000256" key="2">
    <source>
        <dbReference type="ARBA" id="ARBA00022737"/>
    </source>
</evidence>
<dbReference type="PANTHER" id="PTHR24072">
    <property type="entry name" value="RHO FAMILY GTPASE"/>
    <property type="match status" value="1"/>
</dbReference>
<dbReference type="Proteomes" id="UP000008227">
    <property type="component" value="Chromosome 14"/>
</dbReference>
<gene>
    <name evidence="12" type="primary">RHOBTB2</name>
</gene>
<keyword evidence="5" id="KW-0832">Ubl conjugation</keyword>
<evidence type="ECO:0000256" key="10">
    <source>
        <dbReference type="SAM" id="MobiDB-lite"/>
    </source>
</evidence>
<evidence type="ECO:0000313" key="12">
    <source>
        <dbReference type="Ensembl" id="ENSSSCP00000080904.1"/>
    </source>
</evidence>
<dbReference type="GO" id="GO:0007264">
    <property type="term" value="P:small GTPase-mediated signal transduction"/>
    <property type="evidence" value="ECO:0007669"/>
    <property type="project" value="InterPro"/>
</dbReference>
<feature type="region of interest" description="Disordered" evidence="10">
    <location>
        <begin position="86"/>
        <end position="112"/>
    </location>
</feature>
<reference evidence="12" key="3">
    <citation type="submission" date="2025-09" db="UniProtKB">
        <authorList>
            <consortium name="Ensembl"/>
        </authorList>
    </citation>
    <scope>IDENTIFICATION</scope>
</reference>
<dbReference type="CDD" id="cd18531">
    <property type="entry name" value="BACK_RHOBTB2"/>
    <property type="match status" value="1"/>
</dbReference>
<dbReference type="CDD" id="cd18359">
    <property type="entry name" value="BTB2_POZ_RHOBTB2"/>
    <property type="match status" value="1"/>
</dbReference>
<dbReference type="SMART" id="SM00174">
    <property type="entry name" value="RHO"/>
    <property type="match status" value="1"/>
</dbReference>
<dbReference type="GO" id="GO:0032956">
    <property type="term" value="P:regulation of actin cytoskeleton organization"/>
    <property type="evidence" value="ECO:0000318"/>
    <property type="project" value="GO_Central"/>
</dbReference>
<dbReference type="GO" id="GO:0007165">
    <property type="term" value="P:signal transduction"/>
    <property type="evidence" value="ECO:0000318"/>
    <property type="project" value="GO_Central"/>
</dbReference>
<dbReference type="InterPro" id="IPR003578">
    <property type="entry name" value="Small_GTPase_Rho"/>
</dbReference>
<dbReference type="FunCoup" id="A0A8W4FNH4">
    <property type="interactions" value="54"/>
</dbReference>
<dbReference type="GO" id="GO:0007015">
    <property type="term" value="P:actin filament organization"/>
    <property type="evidence" value="ECO:0000318"/>
    <property type="project" value="GO_Central"/>
</dbReference>
<dbReference type="FunFam" id="3.40.50.300:FF:000177">
    <property type="entry name" value="Rho-related BTB domain-containing protein 2"/>
    <property type="match status" value="1"/>
</dbReference>
<dbReference type="GO" id="GO:0003924">
    <property type="term" value="F:GTPase activity"/>
    <property type="evidence" value="ECO:0000318"/>
    <property type="project" value="GO_Central"/>
</dbReference>
<evidence type="ECO:0000313" key="13">
    <source>
        <dbReference type="Proteomes" id="UP000008227"/>
    </source>
</evidence>
<dbReference type="PROSITE" id="PS51420">
    <property type="entry name" value="RHO"/>
    <property type="match status" value="1"/>
</dbReference>
<dbReference type="Gene3D" id="3.40.50.300">
    <property type="entry name" value="P-loop containing nucleotide triphosphate hydrolases"/>
    <property type="match status" value="1"/>
</dbReference>
<dbReference type="Pfam" id="PF00651">
    <property type="entry name" value="BTB"/>
    <property type="match status" value="2"/>
</dbReference>
<feature type="domain" description="BTB" evidence="11">
    <location>
        <begin position="413"/>
        <end position="588"/>
    </location>
</feature>
<keyword evidence="3" id="KW-0547">Nucleotide-binding</keyword>
<evidence type="ECO:0000256" key="3">
    <source>
        <dbReference type="ARBA" id="ARBA00022741"/>
    </source>
</evidence>
<dbReference type="GO" id="GO:0031463">
    <property type="term" value="C:Cul3-RING ubiquitin ligase complex"/>
    <property type="evidence" value="ECO:0007669"/>
    <property type="project" value="Ensembl"/>
</dbReference>
<evidence type="ECO:0000256" key="7">
    <source>
        <dbReference type="ARBA" id="ARBA00074749"/>
    </source>
</evidence>
<sequence>MLTCPKDGMRDSYTGSLSLSSAQRLGGAGTDQDSCLPVPPLDTVTMPLTWLPIGWSWIPALKILVVVSSHIPSCWAGPGHCFWTGSGDGPARPQRRSSRQPGEHGHTWDWSSFPAQPGAWKEHRAMAARRKGQYSLWKSSLDSMSQLMDSDMDYERPNVETIKCVVVGDNAVGKTRLICARACNATLTQYQLLATHVPTVWAIDQYRVCQEVLERSRDVVDDVSVSLRLWDTFGDHHKDRRFAYGRSDVVVLCFSIANPNSLHHVKTMWYPEIKHFCPRAPVILVGCQLDLRYADLEAVNRARRPLARPIKPNEILPPEKGREVAKELGIPYYETSVVAQFGIKDVFDNAIRAALISRRHLQFWKSHLRNVQRPLLQAPFLPPKPPPPIIVVPDPPSSSEECPAHLLEDPLCADVILVLQERVRIFAHKIYLSTSSSKFYDLFLMDLSEGELGGPSGSGGPHPEDHRGHPDHHHHHHHHHGRDFLLRAASFDVCESVEEGGGSGPAGLRASTSDGILRGNGTGYLPGRGRVLSSWSRAFVSIQEEMAEDPLTYKSRLMVVVKMDNSIQPGPFRAVLKYLYTGELDENERDLMHIAHIAELLEVFDLRMMVANILNNEAFMNQEITKAFHVRRTNRVKECLAKGTFSDVTFILDDGTISAHKPLLISSCDWMAAMFGGPFVESSTREVVFPYTSKSCMRAVLEYLYTGMFTSSPDLDDMKLIILANRLCLPHLVALTEQYTVTGLMEATQMMVDIDGDVLVFLELAQFHCAYQLADWCLHHICTNYNNVCRKFPRDMKAMSPENQEYFEKHRWPPVWYLKEEDHYQRARKEREKEDYLHLKRQPKRRWLFWNSPSSPSSSAASSSSPSSSSAVV</sequence>
<dbReference type="InterPro" id="IPR027417">
    <property type="entry name" value="P-loop_NTPase"/>
</dbReference>
<reference evidence="12" key="2">
    <citation type="submission" date="2025-08" db="UniProtKB">
        <authorList>
            <consortium name="Ensembl"/>
        </authorList>
    </citation>
    <scope>IDENTIFICATION</scope>
</reference>
<dbReference type="GO" id="GO:0031410">
    <property type="term" value="C:cytoplasmic vesicle"/>
    <property type="evidence" value="ECO:0000318"/>
    <property type="project" value="GO_Central"/>
</dbReference>
<dbReference type="GeneTree" id="ENSGT00940000158918"/>
<dbReference type="FunFam" id="3.30.710.10:FF:000050">
    <property type="entry name" value="Rho related BTB domain containing 2"/>
    <property type="match status" value="1"/>
</dbReference>
<comment type="similarity">
    <text evidence="1">Belongs to the small GTPase superfamily. Rho family.</text>
</comment>
<reference evidence="12" key="1">
    <citation type="journal article" date="2020" name="Gigascience">
        <title>An improved pig reference genome sequence to enable pig genetics and genomics research.</title>
        <authorList>
            <person name="Warr A."/>
            <person name="Affara N."/>
            <person name="Aken B."/>
            <person name="Beiki H."/>
            <person name="Bickhart D.M."/>
            <person name="Billis K."/>
            <person name="Chow W."/>
            <person name="Eory L."/>
            <person name="Finlayson H.A."/>
            <person name="Flicek P."/>
            <person name="Giron C.G."/>
            <person name="Griffin D.K."/>
            <person name="Hall R."/>
            <person name="Hannum G."/>
            <person name="Hourlier T."/>
            <person name="Howe K."/>
            <person name="Hume D.A."/>
            <person name="Izuogu O."/>
            <person name="Kim K."/>
            <person name="Koren S."/>
            <person name="Liu H."/>
            <person name="Manchanda N."/>
            <person name="Martin F.J."/>
            <person name="Nonneman D.J."/>
            <person name="O'Connor R.E."/>
            <person name="Phillippy A.M."/>
            <person name="Rohrer G.A."/>
            <person name="Rosen B.D."/>
            <person name="Rund L.A."/>
            <person name="Sargent C.A."/>
            <person name="Schook L.B."/>
            <person name="Schroeder S.G."/>
            <person name="Schwartz A.S."/>
            <person name="Skinner B.M."/>
            <person name="Talbot R."/>
            <person name="Tseng E."/>
            <person name="Tuggle C.K."/>
            <person name="Watson M."/>
            <person name="Smith T.P.L."/>
            <person name="Archibald A.L."/>
        </authorList>
    </citation>
    <scope>NUCLEOTIDE SEQUENCE [LARGE SCALE GENOMIC DNA]</scope>
    <source>
        <strain evidence="12">Duroc</strain>
    </source>
</reference>
<comment type="function">
    <text evidence="8">Regulator of cell proliferation and apoptosis. It likely functions as a substrate-adapter that recruits key substrates, e.g. MSI2, to CUL3-based ubiquitin ligase complexes for degradation. Required for MSI2 ubiquitination and degradation.</text>
</comment>
<dbReference type="InterPro" id="IPR011333">
    <property type="entry name" value="SKP1/BTB/POZ_sf"/>
</dbReference>
<evidence type="ECO:0000256" key="5">
    <source>
        <dbReference type="ARBA" id="ARBA00022843"/>
    </source>
</evidence>
<proteinExistence type="inferred from homology"/>
<dbReference type="SUPFAM" id="SSF52540">
    <property type="entry name" value="P-loop containing nucleoside triphosphate hydrolases"/>
    <property type="match status" value="1"/>
</dbReference>
<dbReference type="CDD" id="cd18356">
    <property type="entry name" value="BTB1_POZ_RHOBTB2"/>
    <property type="match status" value="1"/>
</dbReference>
<dbReference type="GO" id="GO:0006511">
    <property type="term" value="P:ubiquitin-dependent protein catabolic process"/>
    <property type="evidence" value="ECO:0007669"/>
    <property type="project" value="Ensembl"/>
</dbReference>
<dbReference type="InterPro" id="IPR001806">
    <property type="entry name" value="Small_GTPase"/>
</dbReference>
<dbReference type="GO" id="GO:0019901">
    <property type="term" value="F:protein kinase binding"/>
    <property type="evidence" value="ECO:0000318"/>
    <property type="project" value="GO_Central"/>
</dbReference>
<dbReference type="Reactome" id="R-SSC-9013418">
    <property type="pathway name" value="RHOBTB2 GTPase cycle"/>
</dbReference>
<dbReference type="CDD" id="cd01873">
    <property type="entry name" value="RhoBTB"/>
    <property type="match status" value="1"/>
</dbReference>
<keyword evidence="4" id="KW-0833">Ubl conjugation pathway</keyword>
<dbReference type="GO" id="GO:0016567">
    <property type="term" value="P:protein ubiquitination"/>
    <property type="evidence" value="ECO:0007669"/>
    <property type="project" value="Ensembl"/>
</dbReference>
<dbReference type="PROSITE" id="PS51421">
    <property type="entry name" value="RAS"/>
    <property type="match status" value="1"/>
</dbReference>
<dbReference type="GO" id="GO:0005525">
    <property type="term" value="F:GTP binding"/>
    <property type="evidence" value="ECO:0000318"/>
    <property type="project" value="GO_Central"/>
</dbReference>
<evidence type="ECO:0000259" key="11">
    <source>
        <dbReference type="PROSITE" id="PS50097"/>
    </source>
</evidence>
<keyword evidence="13" id="KW-1185">Reference proteome</keyword>
<dbReference type="FunFam" id="3.30.710.10:FF:000014">
    <property type="entry name" value="Rho-related BTB domain-containing protein 2 isoform 1"/>
    <property type="match status" value="1"/>
</dbReference>
<feature type="domain" description="BTB" evidence="11">
    <location>
        <begin position="646"/>
        <end position="713"/>
    </location>
</feature>
<evidence type="ECO:0000256" key="1">
    <source>
        <dbReference type="ARBA" id="ARBA00010142"/>
    </source>
</evidence>